<protein>
    <recommendedName>
        <fullName evidence="8">IQ domain-containing protein IQM3</fullName>
    </recommendedName>
</protein>
<keyword evidence="3" id="KW-0963">Cytoplasm</keyword>
<dbReference type="InterPro" id="IPR044159">
    <property type="entry name" value="IQM"/>
</dbReference>
<sequence length="518" mass="58170">MEVAIETVLPSHPNNGDFESMLREGDQSPLGTDGSFTAATKLQKVYRSYRTRRKLADSAVVAEELWWQLFDFARLNHSTVSFFINPKTESVTSRWNRIRLNASKVGFGLSRDSEALTLAFQHWIEAIDPRHRYGHNLHIYYDVWAESQAGQPFFYWLDCGDGRDVDLEKCPRSKLKTQCIKYLGPQEREHYEYVVTSGKIMHKQSGSYLDTHNSGSEGGKWIFVLSTDMRLYAGLKKKGLFHHSSFLAGGATKAAGRLTAEDGILKSVWAYSGHYKPGEENLENFLSFLQEEGVDVSNIEVRSASNEDYYDDPKKAESDPALQLQTQDRTETETESKPEPKSDETTENIKTKHQTQIDLSGYEHDHDHNADKDQIQHLPPIEVPPKPCYQRSLSGGLRSPKTPVREEAVLQRIQSKLKTNTYQLATQLSRKWSSGVGPRIGCIADYPVELRAQAMEFTALSPRIPPTPSRRYSPGLSPSSLAGLHANSPMEPHCTENGSLMTSSAAPSVVENDAQCVN</sequence>
<name>A0AAD5ZT94_9POAL</name>
<reference evidence="6 7" key="1">
    <citation type="journal article" date="2022" name="Cell">
        <title>Repeat-based holocentromeres influence genome architecture and karyotype evolution.</title>
        <authorList>
            <person name="Hofstatter P.G."/>
            <person name="Thangavel G."/>
            <person name="Lux T."/>
            <person name="Neumann P."/>
            <person name="Vondrak T."/>
            <person name="Novak P."/>
            <person name="Zhang M."/>
            <person name="Costa L."/>
            <person name="Castellani M."/>
            <person name="Scott A."/>
            <person name="Toegelov H."/>
            <person name="Fuchs J."/>
            <person name="Mata-Sucre Y."/>
            <person name="Dias Y."/>
            <person name="Vanzela A.L.L."/>
            <person name="Huettel B."/>
            <person name="Almeida C.C.S."/>
            <person name="Simkova H."/>
            <person name="Souza G."/>
            <person name="Pedrosa-Harand A."/>
            <person name="Macas J."/>
            <person name="Mayer K.F.X."/>
            <person name="Houben A."/>
            <person name="Marques A."/>
        </authorList>
    </citation>
    <scope>NUCLEOTIDE SEQUENCE [LARGE SCALE GENOMIC DNA]</scope>
    <source>
        <strain evidence="6">RhyTen1mFocal</strain>
    </source>
</reference>
<evidence type="ECO:0000256" key="4">
    <source>
        <dbReference type="ARBA" id="ARBA00023242"/>
    </source>
</evidence>
<feature type="compositionally biased region" description="Polar residues" evidence="5">
    <location>
        <begin position="496"/>
        <end position="506"/>
    </location>
</feature>
<evidence type="ECO:0000256" key="3">
    <source>
        <dbReference type="ARBA" id="ARBA00022490"/>
    </source>
</evidence>
<evidence type="ECO:0000256" key="5">
    <source>
        <dbReference type="SAM" id="MobiDB-lite"/>
    </source>
</evidence>
<feature type="region of interest" description="Disordered" evidence="5">
    <location>
        <begin position="377"/>
        <end position="400"/>
    </location>
</feature>
<dbReference type="EMBL" id="JAMRDG010000001">
    <property type="protein sequence ID" value="KAJ3703563.1"/>
    <property type="molecule type" value="Genomic_DNA"/>
</dbReference>
<keyword evidence="4" id="KW-0539">Nucleus</keyword>
<dbReference type="PANTHER" id="PTHR31250">
    <property type="entry name" value="IQ DOMAIN-CONTAINING PROTEIN IQM3"/>
    <property type="match status" value="1"/>
</dbReference>
<evidence type="ECO:0000313" key="6">
    <source>
        <dbReference type="EMBL" id="KAJ3703563.1"/>
    </source>
</evidence>
<dbReference type="AlphaFoldDB" id="A0AAD5ZT94"/>
<dbReference type="GO" id="GO:0005737">
    <property type="term" value="C:cytoplasm"/>
    <property type="evidence" value="ECO:0007669"/>
    <property type="project" value="UniProtKB-SubCell"/>
</dbReference>
<dbReference type="PANTHER" id="PTHR31250:SF10">
    <property type="entry name" value="IQ DOMAIN-CONTAINING PROTEIN IQM3"/>
    <property type="match status" value="1"/>
</dbReference>
<evidence type="ECO:0000313" key="7">
    <source>
        <dbReference type="Proteomes" id="UP001210211"/>
    </source>
</evidence>
<organism evidence="6 7">
    <name type="scientific">Rhynchospora tenuis</name>
    <dbReference type="NCBI Taxonomy" id="198213"/>
    <lineage>
        <taxon>Eukaryota</taxon>
        <taxon>Viridiplantae</taxon>
        <taxon>Streptophyta</taxon>
        <taxon>Embryophyta</taxon>
        <taxon>Tracheophyta</taxon>
        <taxon>Spermatophyta</taxon>
        <taxon>Magnoliopsida</taxon>
        <taxon>Liliopsida</taxon>
        <taxon>Poales</taxon>
        <taxon>Cyperaceae</taxon>
        <taxon>Cyperoideae</taxon>
        <taxon>Rhynchosporeae</taxon>
        <taxon>Rhynchospora</taxon>
    </lineage>
</organism>
<proteinExistence type="predicted"/>
<feature type="compositionally biased region" description="Low complexity" evidence="5">
    <location>
        <begin position="473"/>
        <end position="484"/>
    </location>
</feature>
<feature type="region of interest" description="Disordered" evidence="5">
    <location>
        <begin position="304"/>
        <end position="355"/>
    </location>
</feature>
<feature type="compositionally biased region" description="Basic and acidic residues" evidence="5">
    <location>
        <begin position="328"/>
        <end position="350"/>
    </location>
</feature>
<comment type="caution">
    <text evidence="6">The sequence shown here is derived from an EMBL/GenBank/DDBJ whole genome shotgun (WGS) entry which is preliminary data.</text>
</comment>
<dbReference type="PROSITE" id="PS50096">
    <property type="entry name" value="IQ"/>
    <property type="match status" value="1"/>
</dbReference>
<evidence type="ECO:0000256" key="1">
    <source>
        <dbReference type="ARBA" id="ARBA00004123"/>
    </source>
</evidence>
<comment type="subcellular location">
    <subcellularLocation>
        <location evidence="2">Cytoplasm</location>
    </subcellularLocation>
    <subcellularLocation>
        <location evidence="1">Nucleus</location>
    </subcellularLocation>
</comment>
<accession>A0AAD5ZT94</accession>
<dbReference type="GO" id="GO:0005634">
    <property type="term" value="C:nucleus"/>
    <property type="evidence" value="ECO:0007669"/>
    <property type="project" value="UniProtKB-SubCell"/>
</dbReference>
<evidence type="ECO:0008006" key="8">
    <source>
        <dbReference type="Google" id="ProtNLM"/>
    </source>
</evidence>
<feature type="region of interest" description="Disordered" evidence="5">
    <location>
        <begin position="461"/>
        <end position="506"/>
    </location>
</feature>
<keyword evidence="7" id="KW-1185">Reference proteome</keyword>
<gene>
    <name evidence="6" type="ORF">LUZ61_007268</name>
</gene>
<dbReference type="Proteomes" id="UP001210211">
    <property type="component" value="Unassembled WGS sequence"/>
</dbReference>
<evidence type="ECO:0000256" key="2">
    <source>
        <dbReference type="ARBA" id="ARBA00004496"/>
    </source>
</evidence>
<dbReference type="CDD" id="cd23767">
    <property type="entry name" value="IQCD"/>
    <property type="match status" value="1"/>
</dbReference>